<dbReference type="InParanoid" id="A0A7M7SXY0"/>
<dbReference type="EnsemblMetazoa" id="XM_030983625">
    <property type="protein sequence ID" value="XP_030839485"/>
    <property type="gene ID" value="LOC100888652"/>
</dbReference>
<proteinExistence type="predicted"/>
<organism evidence="2 3">
    <name type="scientific">Strongylocentrotus purpuratus</name>
    <name type="common">Purple sea urchin</name>
    <dbReference type="NCBI Taxonomy" id="7668"/>
    <lineage>
        <taxon>Eukaryota</taxon>
        <taxon>Metazoa</taxon>
        <taxon>Echinodermata</taxon>
        <taxon>Eleutherozoa</taxon>
        <taxon>Echinozoa</taxon>
        <taxon>Echinoidea</taxon>
        <taxon>Euechinoidea</taxon>
        <taxon>Echinacea</taxon>
        <taxon>Camarodonta</taxon>
        <taxon>Echinidea</taxon>
        <taxon>Strongylocentrotidae</taxon>
        <taxon>Strongylocentrotus</taxon>
    </lineage>
</organism>
<feature type="compositionally biased region" description="Basic and acidic residues" evidence="1">
    <location>
        <begin position="519"/>
        <end position="541"/>
    </location>
</feature>
<feature type="compositionally biased region" description="Acidic residues" evidence="1">
    <location>
        <begin position="1230"/>
        <end position="1240"/>
    </location>
</feature>
<feature type="compositionally biased region" description="Basic and acidic residues" evidence="1">
    <location>
        <begin position="1045"/>
        <end position="1055"/>
    </location>
</feature>
<feature type="region of interest" description="Disordered" evidence="1">
    <location>
        <begin position="1322"/>
        <end position="1358"/>
    </location>
</feature>
<dbReference type="KEGG" id="spu:100888652"/>
<feature type="compositionally biased region" description="Low complexity" evidence="1">
    <location>
        <begin position="178"/>
        <end position="190"/>
    </location>
</feature>
<reference evidence="3" key="1">
    <citation type="submission" date="2015-02" db="EMBL/GenBank/DDBJ databases">
        <title>Genome sequencing for Strongylocentrotus purpuratus.</title>
        <authorList>
            <person name="Murali S."/>
            <person name="Liu Y."/>
            <person name="Vee V."/>
            <person name="English A."/>
            <person name="Wang M."/>
            <person name="Skinner E."/>
            <person name="Han Y."/>
            <person name="Muzny D.M."/>
            <person name="Worley K.C."/>
            <person name="Gibbs R.A."/>
        </authorList>
    </citation>
    <scope>NUCLEOTIDE SEQUENCE</scope>
</reference>
<feature type="region of interest" description="Disordered" evidence="1">
    <location>
        <begin position="630"/>
        <end position="800"/>
    </location>
</feature>
<feature type="compositionally biased region" description="Acidic residues" evidence="1">
    <location>
        <begin position="1337"/>
        <end position="1346"/>
    </location>
</feature>
<feature type="compositionally biased region" description="Polar residues" evidence="1">
    <location>
        <begin position="746"/>
        <end position="760"/>
    </location>
</feature>
<feature type="compositionally biased region" description="Basic and acidic residues" evidence="1">
    <location>
        <begin position="878"/>
        <end position="887"/>
    </location>
</feature>
<evidence type="ECO:0000313" key="2">
    <source>
        <dbReference type="EnsemblMetazoa" id="XP_030839485"/>
    </source>
</evidence>
<feature type="region of interest" description="Disordered" evidence="1">
    <location>
        <begin position="1147"/>
        <end position="1308"/>
    </location>
</feature>
<accession>A0A7M7SXY0</accession>
<feature type="region of interest" description="Disordered" evidence="1">
    <location>
        <begin position="291"/>
        <end position="561"/>
    </location>
</feature>
<feature type="region of interest" description="Disordered" evidence="1">
    <location>
        <begin position="266"/>
        <end position="285"/>
    </location>
</feature>
<evidence type="ECO:0000313" key="3">
    <source>
        <dbReference type="Proteomes" id="UP000007110"/>
    </source>
</evidence>
<feature type="compositionally biased region" description="Basic and acidic residues" evidence="1">
    <location>
        <begin position="643"/>
        <end position="656"/>
    </location>
</feature>
<feature type="region of interest" description="Disordered" evidence="1">
    <location>
        <begin position="946"/>
        <end position="1119"/>
    </location>
</feature>
<feature type="compositionally biased region" description="Basic and acidic residues" evidence="1">
    <location>
        <begin position="314"/>
        <end position="323"/>
    </location>
</feature>
<dbReference type="GeneID" id="100888652"/>
<feature type="region of interest" description="Disordered" evidence="1">
    <location>
        <begin position="1378"/>
        <end position="1399"/>
    </location>
</feature>
<dbReference type="OMA" id="EEHTHHR"/>
<feature type="compositionally biased region" description="Basic and acidic residues" evidence="1">
    <location>
        <begin position="1290"/>
        <end position="1302"/>
    </location>
</feature>
<name>A0A7M7SXY0_STRPU</name>
<evidence type="ECO:0000256" key="1">
    <source>
        <dbReference type="SAM" id="MobiDB-lite"/>
    </source>
</evidence>
<feature type="compositionally biased region" description="Basic and acidic residues" evidence="1">
    <location>
        <begin position="1214"/>
        <end position="1229"/>
    </location>
</feature>
<feature type="compositionally biased region" description="Basic and acidic residues" evidence="1">
    <location>
        <begin position="1102"/>
        <end position="1119"/>
    </location>
</feature>
<feature type="compositionally biased region" description="Basic and acidic residues" evidence="1">
    <location>
        <begin position="950"/>
        <end position="984"/>
    </location>
</feature>
<feature type="compositionally biased region" description="Basic and acidic residues" evidence="1">
    <location>
        <begin position="487"/>
        <end position="503"/>
    </location>
</feature>
<feature type="region of interest" description="Disordered" evidence="1">
    <location>
        <begin position="580"/>
        <end position="611"/>
    </location>
</feature>
<feature type="compositionally biased region" description="Basic residues" evidence="1">
    <location>
        <begin position="774"/>
        <end position="790"/>
    </location>
</feature>
<dbReference type="RefSeq" id="XP_030839485.1">
    <property type="nucleotide sequence ID" value="XM_030983625.1"/>
</dbReference>
<dbReference type="Proteomes" id="UP000007110">
    <property type="component" value="Unassembled WGS sequence"/>
</dbReference>
<feature type="compositionally biased region" description="Basic and acidic residues" evidence="1">
    <location>
        <begin position="1159"/>
        <end position="1179"/>
    </location>
</feature>
<keyword evidence="3" id="KW-1185">Reference proteome</keyword>
<protein>
    <submittedName>
        <fullName evidence="2">Uncharacterized protein</fullName>
    </submittedName>
</protein>
<feature type="compositionally biased region" description="Polar residues" evidence="1">
    <location>
        <begin position="382"/>
        <end position="396"/>
    </location>
</feature>
<feature type="compositionally biased region" description="Basic and acidic residues" evidence="1">
    <location>
        <begin position="331"/>
        <end position="352"/>
    </location>
</feature>
<feature type="compositionally biased region" description="Basic and acidic residues" evidence="1">
    <location>
        <begin position="1062"/>
        <end position="1071"/>
    </location>
</feature>
<sequence length="1399" mass="152684">MYVADEDTGSEEEGGLWETVTFSKDKVKEYLVNEDEKGHMNLVINLTEPPSSILASCGKDSRTATIVFKPRTDLADALATSIGLEKNAAPVETPSSSRRSSVSKINVLVNRARNTSWGLSNMPQSFNDGYVDGGANHEAQPEKAARPSGDSHANEAKATPVRRKISIPLVAMITPTRTSLHSSTSGVSSVDRTPQSKATKQGFAQHRTPTGHHGSTKKVKTPLQVTVADKPSTSGTDCNVEHPRPLSTTPAKVSVTRSIVICNSPVVQREGEGESPRPVPDSQEGAGAVSLGILQEGAVQKKMRRGKSGVTTGEGDRDLEDQSKISSAAKSSKEKKGLQNKDLEKASKKDGKTAQAQSTRSSREDSCETVAVAAQDIADIPDTQSQSLDSEASLESHQSKGRKKGRKAATNPPSEGSKRTTRSSRASQAHGADKASGLSQPLQPESKSRRGKKFKLYSETSLLMDSSESEDMNGGSKTGGKGTKAKRGSDKASDTVRETEEHAVTTSKGKGARSKKGKKKEEKEDLQVTEDQRYKSDKEVESTQMRPKGASKKGRNDITGPLMIEDNLSQDFIVPKATVKGKPTRGVIDLTEDKMTSGDSMYNPDPLEEEEHLTACLPQIDERAAAKALAAENAEYCVPSSAPEERCASSQDRDEIIPDSQPKKNSFRRSGRFPSPLLSDITEESTMSKGSSGPKLGKRFQSPHTSSQSEDASEPIVIKSRTKPETAKADSTSMNQDEKDPYDFVDSSTVSSLPVASRNTPPKGGGGDADSAKAAKKQGGKAAGAKKGKSGHPVTACQDVGVGESSQDDFAIHSHTFGFKNKGNSKSQSRDQGKSQRSAKGLKTSPESDHRQETTGAEDDDLMALEKPRQSSRRKMKGKLDSDDAYVRRVQRETKELAEFASRMQDQEEEFPDIEVARDVARVTEAYEDTNISTFVKSVMKSLPKHRKNKDILKNATHGEGKIFDRLDKGQDGEVDVEATHAEKEDLEDAEEHTHHRSRRSSSDSRNRSLKSMSRSRDAEIGDEQETSKPLKKKVTSHANASRGEVLKVAEDKSSGKSTRRASRESIKGDESLTEGEISVDDMVSAHMESILGNRSGSVKESASRKADGDRVKERRMVSHMDELEVNDEVLRRAEDSISRRSKMIVALEHSSVDLSDTEQDKEVEKIQRKRSVEREVSHTSDGAGKRAKRSSMSSIPGDQAPRAPTTKVQSSTGHKERQSKDNQPRLDQSDDGDVYDYEPDLERIQASKKKTRRDKSEQQKDSFTQKSKTMKPKTTIDDTPMYSAKNRRSMKDSVDLEEARSGRVKPKTVITALDETKRSAAKVSKDSRRHFGSQIEESDSEEIMETETTTSPDDTSTVVSVASFSNMCKDLLKSSGKGIAAGRKRRNVQTVDYRESEE</sequence>
<reference evidence="2" key="2">
    <citation type="submission" date="2021-01" db="UniProtKB">
        <authorList>
            <consortium name="EnsemblMetazoa"/>
        </authorList>
    </citation>
    <scope>IDENTIFICATION</scope>
</reference>
<feature type="region of interest" description="Disordered" evidence="1">
    <location>
        <begin position="128"/>
        <end position="161"/>
    </location>
</feature>
<feature type="region of interest" description="Disordered" evidence="1">
    <location>
        <begin position="177"/>
        <end position="251"/>
    </location>
</feature>
<feature type="region of interest" description="Disordered" evidence="1">
    <location>
        <begin position="813"/>
        <end position="887"/>
    </location>
</feature>
<feature type="compositionally biased region" description="Low complexity" evidence="1">
    <location>
        <begin position="1347"/>
        <end position="1358"/>
    </location>
</feature>